<evidence type="ECO:0000313" key="1">
    <source>
        <dbReference type="EMBL" id="CAJ1080061.1"/>
    </source>
</evidence>
<dbReference type="AlphaFoldDB" id="A0AAV1H213"/>
<reference evidence="1" key="1">
    <citation type="submission" date="2023-08" db="EMBL/GenBank/DDBJ databases">
        <authorList>
            <person name="Alioto T."/>
            <person name="Alioto T."/>
            <person name="Gomez Garrido J."/>
        </authorList>
    </citation>
    <scope>NUCLEOTIDE SEQUENCE</scope>
</reference>
<dbReference type="Proteomes" id="UP001178508">
    <property type="component" value="Chromosome 19"/>
</dbReference>
<sequence>MDLHMLECRRFRPVRIMSWKRSRASTHSKQTERHLSAHEGQGVNEMNSHVSRILRSCLKGKGCHTLLKLAQLNAALDYKSLINCQISLGNQMGQHWQF</sequence>
<name>A0AAV1H213_XYRNO</name>
<protein>
    <submittedName>
        <fullName evidence="1">Uncharacterized protein</fullName>
    </submittedName>
</protein>
<keyword evidence="2" id="KW-1185">Reference proteome</keyword>
<organism evidence="1 2">
    <name type="scientific">Xyrichtys novacula</name>
    <name type="common">Pearly razorfish</name>
    <name type="synonym">Hemipteronotus novacula</name>
    <dbReference type="NCBI Taxonomy" id="13765"/>
    <lineage>
        <taxon>Eukaryota</taxon>
        <taxon>Metazoa</taxon>
        <taxon>Chordata</taxon>
        <taxon>Craniata</taxon>
        <taxon>Vertebrata</taxon>
        <taxon>Euteleostomi</taxon>
        <taxon>Actinopterygii</taxon>
        <taxon>Neopterygii</taxon>
        <taxon>Teleostei</taxon>
        <taxon>Neoteleostei</taxon>
        <taxon>Acanthomorphata</taxon>
        <taxon>Eupercaria</taxon>
        <taxon>Labriformes</taxon>
        <taxon>Labridae</taxon>
        <taxon>Xyrichtys</taxon>
    </lineage>
</organism>
<accession>A0AAV1H213</accession>
<gene>
    <name evidence="1" type="ORF">XNOV1_A008966</name>
</gene>
<proteinExistence type="predicted"/>
<evidence type="ECO:0000313" key="2">
    <source>
        <dbReference type="Proteomes" id="UP001178508"/>
    </source>
</evidence>
<dbReference type="EMBL" id="OY660882">
    <property type="protein sequence ID" value="CAJ1080061.1"/>
    <property type="molecule type" value="Genomic_DNA"/>
</dbReference>